<dbReference type="SUPFAM" id="SSF55821">
    <property type="entry name" value="YrdC/RibB"/>
    <property type="match status" value="1"/>
</dbReference>
<name>A0AAE4Z715_9BACT</name>
<feature type="active site" evidence="9">
    <location>
        <position position="36"/>
    </location>
</feature>
<dbReference type="AlphaFoldDB" id="A0AAE4Z715"/>
<evidence type="ECO:0000256" key="8">
    <source>
        <dbReference type="PIRNR" id="PIRNR006256"/>
    </source>
</evidence>
<dbReference type="Proteomes" id="UP000702544">
    <property type="component" value="Unassembled WGS sequence"/>
</dbReference>
<evidence type="ECO:0000259" key="11">
    <source>
        <dbReference type="PROSITE" id="PS51163"/>
    </source>
</evidence>
<evidence type="ECO:0000256" key="2">
    <source>
        <dbReference type="ARBA" id="ARBA00008097"/>
    </source>
</evidence>
<dbReference type="PROSITE" id="PS00150">
    <property type="entry name" value="ACYLPHOSPHATASE_1"/>
    <property type="match status" value="1"/>
</dbReference>
<comment type="caution">
    <text evidence="12">The sequence shown here is derived from an EMBL/GenBank/DDBJ whole genome shotgun (WGS) entry which is preliminary data.</text>
</comment>
<dbReference type="Pfam" id="PF22521">
    <property type="entry name" value="HypF_C_2"/>
    <property type="match status" value="1"/>
</dbReference>
<evidence type="ECO:0000313" key="12">
    <source>
        <dbReference type="EMBL" id="NIR74753.1"/>
    </source>
</evidence>
<dbReference type="Gene3D" id="3.30.420.40">
    <property type="match status" value="1"/>
</dbReference>
<gene>
    <name evidence="12" type="primary">hypF</name>
    <name evidence="12" type="ORF">GWO12_06525</name>
</gene>
<dbReference type="InterPro" id="IPR017945">
    <property type="entry name" value="DHBP_synth_RibB-like_a/b_dom"/>
</dbReference>
<comment type="catalytic activity">
    <reaction evidence="9">
        <text>an acyl phosphate + H2O = a carboxylate + phosphate + H(+)</text>
        <dbReference type="Rhea" id="RHEA:14965"/>
        <dbReference type="ChEBI" id="CHEBI:15377"/>
        <dbReference type="ChEBI" id="CHEBI:15378"/>
        <dbReference type="ChEBI" id="CHEBI:29067"/>
        <dbReference type="ChEBI" id="CHEBI:43474"/>
        <dbReference type="ChEBI" id="CHEBI:59918"/>
        <dbReference type="EC" id="3.6.1.7"/>
    </reaction>
</comment>
<dbReference type="InterPro" id="IPR006070">
    <property type="entry name" value="Sua5-like_dom"/>
</dbReference>
<evidence type="ECO:0000256" key="3">
    <source>
        <dbReference type="ARBA" id="ARBA00022598"/>
    </source>
</evidence>
<evidence type="ECO:0000256" key="5">
    <source>
        <dbReference type="ARBA" id="ARBA00022771"/>
    </source>
</evidence>
<dbReference type="PIRSF" id="PIRSF006256">
    <property type="entry name" value="CMPcnvr_hdrg_mat"/>
    <property type="match status" value="1"/>
</dbReference>
<dbReference type="EC" id="6.2.-.-" evidence="8"/>
<comment type="similarity">
    <text evidence="2 8">Belongs to the carbamoyltransferase HypF family.</text>
</comment>
<keyword evidence="6" id="KW-0862">Zinc</keyword>
<dbReference type="PROSITE" id="PS51163">
    <property type="entry name" value="YRDC"/>
    <property type="match status" value="1"/>
</dbReference>
<dbReference type="Gene3D" id="3.30.420.360">
    <property type="match status" value="1"/>
</dbReference>
<dbReference type="InterPro" id="IPR055128">
    <property type="entry name" value="HypF_C_2"/>
</dbReference>
<reference evidence="12 13" key="1">
    <citation type="submission" date="2020-01" db="EMBL/GenBank/DDBJ databases">
        <title>Genomes assembled from Gulf of Kutch pelagic sediment metagenomes.</title>
        <authorList>
            <person name="Chandrashekar M."/>
            <person name="Mahajan M.S."/>
            <person name="Dave K.J."/>
            <person name="Vatsa P."/>
            <person name="Nathani N.M."/>
        </authorList>
    </citation>
    <scope>NUCLEOTIDE SEQUENCE [LARGE SCALE GENOMIC DNA]</scope>
    <source>
        <strain evidence="12">KS3-K002</strain>
    </source>
</reference>
<keyword evidence="3" id="KW-0436">Ligase</keyword>
<accession>A0AAE4Z715</accession>
<evidence type="ECO:0000256" key="9">
    <source>
        <dbReference type="PROSITE-ProRule" id="PRU00520"/>
    </source>
</evidence>
<evidence type="ECO:0000256" key="7">
    <source>
        <dbReference type="ARBA" id="ARBA00048220"/>
    </source>
</evidence>
<dbReference type="Gene3D" id="3.30.110.120">
    <property type="match status" value="1"/>
</dbReference>
<dbReference type="PROSITE" id="PS51160">
    <property type="entry name" value="ACYLPHOSPHATASE_3"/>
    <property type="match status" value="1"/>
</dbReference>
<dbReference type="Gene3D" id="3.90.870.50">
    <property type="match status" value="1"/>
</dbReference>
<dbReference type="GO" id="GO:0016874">
    <property type="term" value="F:ligase activity"/>
    <property type="evidence" value="ECO:0007669"/>
    <property type="project" value="UniProtKB-UniRule"/>
</dbReference>
<keyword evidence="9" id="KW-0378">Hydrolase</keyword>
<evidence type="ECO:0000313" key="13">
    <source>
        <dbReference type="Proteomes" id="UP000702544"/>
    </source>
</evidence>
<comment type="pathway">
    <text evidence="1">Protein modification; [NiFe] hydrogenase maturation.</text>
</comment>
<organism evidence="12 13">
    <name type="scientific">Candidatus Kutchimonas denitrificans</name>
    <dbReference type="NCBI Taxonomy" id="3056748"/>
    <lineage>
        <taxon>Bacteria</taxon>
        <taxon>Pseudomonadati</taxon>
        <taxon>Gemmatimonadota</taxon>
        <taxon>Gemmatimonadia</taxon>
        <taxon>Candidatus Palauibacterales</taxon>
        <taxon>Candidatus Palauibacteraceae</taxon>
        <taxon>Candidatus Kutchimonas</taxon>
    </lineage>
</organism>
<keyword evidence="5" id="KW-0863">Zinc-finger</keyword>
<protein>
    <recommendedName>
        <fullName evidence="8">Carbamoyltransferase</fullName>
        <ecNumber evidence="8">6.2.-.-</ecNumber>
    </recommendedName>
</protein>
<dbReference type="GO" id="GO:0003725">
    <property type="term" value="F:double-stranded RNA binding"/>
    <property type="evidence" value="ECO:0007669"/>
    <property type="project" value="InterPro"/>
</dbReference>
<dbReference type="Pfam" id="PF17788">
    <property type="entry name" value="HypF_C"/>
    <property type="match status" value="1"/>
</dbReference>
<dbReference type="GO" id="GO:0051604">
    <property type="term" value="P:protein maturation"/>
    <property type="evidence" value="ECO:0007669"/>
    <property type="project" value="TreeGrafter"/>
</dbReference>
<dbReference type="FunFam" id="3.30.420.40:FF:000124">
    <property type="entry name" value="Carbamoyltransferase HypF"/>
    <property type="match status" value="1"/>
</dbReference>
<dbReference type="SUPFAM" id="SSF54975">
    <property type="entry name" value="Acylphosphatase/BLUF domain-like"/>
    <property type="match status" value="1"/>
</dbReference>
<sequence length="758" mass="83667">MRGLRIRVRGIVQGVGFRPFVYGLAERHGLTGWVRNTSAQVEIELDGEPGALDAFLQELRDDAPPLARIDAVEVEERPPSGFGSFEIVESAHEEGWQAIPPDTATCEACHAETLDPNERRYRYPFTNCTHCGPRFTIIEDLPYDRRRTTMRRFEMCADCRAEYEDPRDRRFHAQPVACPACGPHAWLHGPTDDGTGGDPLARCAALLRDGRIVALKGLGGYQLACDATNDDAVSTLRSRKRRYGKPFALMVPDEGWAERLCRPTDAERNALLSRERPIVLMKRRDAAEIAPEVAPGLDTLGLMLPYTPLHHLLLREFEGPLVMTSGNLSEEPIAIGNDEAVERLGEIADAFLLHNRDIYARYDDSVVRQLAGVVTPIRRARGFAPAPVELPFETARDVLAVGAQQKNTFCLVKGSKALLGQHIGDLENLETLEHFQDALATYERLFRVRPEIIAHDMHPDYLSTQVAQEYPDPGAVRVAVQHHHAHVVSVMAEHGIRDPVIGVAYDGTGYGTDGTVWGGEVLVADWSRFERVAHLRYAPMLGGEAAIRKPYRMAAGYIWGVCRGATESEFAAFTATLPIGERIILRRQFEAELNTPLTSSCGRLFDVAAALLDVRREAVYEGQAAVELEAVADPRVDEIYPYDILRRGEGWIIDPAATLRALWCEHRAGRPLSTTAAAFHNTVASFTAAVCERIRERHDLERVALSGGCFQNALLTARLVETLEATGFEVLTHRAVPPNDGGLSLGQAVAAYAIATSS</sequence>
<dbReference type="InterPro" id="IPR036046">
    <property type="entry name" value="Acylphosphatase-like_dom_sf"/>
</dbReference>
<dbReference type="Pfam" id="PF07503">
    <property type="entry name" value="zf-HYPF"/>
    <property type="match status" value="2"/>
</dbReference>
<feature type="domain" description="YrdC-like" evidence="11">
    <location>
        <begin position="197"/>
        <end position="382"/>
    </location>
</feature>
<dbReference type="InterPro" id="IPR011125">
    <property type="entry name" value="Znf_HypF"/>
</dbReference>
<dbReference type="InterPro" id="IPR001792">
    <property type="entry name" value="Acylphosphatase-like_dom"/>
</dbReference>
<evidence type="ECO:0000259" key="10">
    <source>
        <dbReference type="PROSITE" id="PS51160"/>
    </source>
</evidence>
<dbReference type="InterPro" id="IPR041440">
    <property type="entry name" value="HypF_C"/>
</dbReference>
<dbReference type="Pfam" id="PF00708">
    <property type="entry name" value="Acylphosphatase"/>
    <property type="match status" value="1"/>
</dbReference>
<feature type="active site" evidence="9">
    <location>
        <position position="18"/>
    </location>
</feature>
<dbReference type="InterPro" id="IPR051060">
    <property type="entry name" value="Carbamoyltrans_HypF-like"/>
</dbReference>
<dbReference type="GO" id="GO:0016743">
    <property type="term" value="F:carboxyl- or carbamoyltransferase activity"/>
    <property type="evidence" value="ECO:0007669"/>
    <property type="project" value="UniProtKB-UniRule"/>
</dbReference>
<dbReference type="GO" id="GO:0003998">
    <property type="term" value="F:acylphosphatase activity"/>
    <property type="evidence" value="ECO:0007669"/>
    <property type="project" value="UniProtKB-EC"/>
</dbReference>
<dbReference type="InterPro" id="IPR004421">
    <property type="entry name" value="Carbamoyltransferase_HypF"/>
</dbReference>
<dbReference type="NCBIfam" id="TIGR00143">
    <property type="entry name" value="hypF"/>
    <property type="match status" value="1"/>
</dbReference>
<dbReference type="EMBL" id="JAACAK010000047">
    <property type="protein sequence ID" value="NIR74753.1"/>
    <property type="molecule type" value="Genomic_DNA"/>
</dbReference>
<dbReference type="Pfam" id="PF01300">
    <property type="entry name" value="Sua5_yciO_yrdC"/>
    <property type="match status" value="1"/>
</dbReference>
<evidence type="ECO:0000256" key="1">
    <source>
        <dbReference type="ARBA" id="ARBA00004711"/>
    </source>
</evidence>
<dbReference type="PANTHER" id="PTHR42959:SF1">
    <property type="entry name" value="CARBAMOYLTRANSFERASE HYPF"/>
    <property type="match status" value="1"/>
</dbReference>
<feature type="domain" description="Acylphosphatase-like" evidence="10">
    <location>
        <begin position="3"/>
        <end position="89"/>
    </location>
</feature>
<dbReference type="PANTHER" id="PTHR42959">
    <property type="entry name" value="CARBAMOYLTRANSFERASE"/>
    <property type="match status" value="1"/>
</dbReference>
<keyword evidence="4" id="KW-0479">Metal-binding</keyword>
<dbReference type="GO" id="GO:0008270">
    <property type="term" value="F:zinc ion binding"/>
    <property type="evidence" value="ECO:0007669"/>
    <property type="project" value="UniProtKB-KW"/>
</dbReference>
<evidence type="ECO:0000256" key="4">
    <source>
        <dbReference type="ARBA" id="ARBA00022723"/>
    </source>
</evidence>
<dbReference type="InterPro" id="IPR017968">
    <property type="entry name" value="Acylphosphatase_CS"/>
</dbReference>
<comment type="catalytic activity">
    <reaction evidence="7">
        <text>C-terminal L-cysteinyl-[HypE protein] + carbamoyl phosphate + ATP + H2O = C-terminal S-carboxamide-L-cysteinyl-[HypE protein] + AMP + phosphate + diphosphate + H(+)</text>
        <dbReference type="Rhea" id="RHEA:55636"/>
        <dbReference type="Rhea" id="RHEA-COMP:14247"/>
        <dbReference type="Rhea" id="RHEA-COMP:14392"/>
        <dbReference type="ChEBI" id="CHEBI:15377"/>
        <dbReference type="ChEBI" id="CHEBI:15378"/>
        <dbReference type="ChEBI" id="CHEBI:30616"/>
        <dbReference type="ChEBI" id="CHEBI:33019"/>
        <dbReference type="ChEBI" id="CHEBI:43474"/>
        <dbReference type="ChEBI" id="CHEBI:58228"/>
        <dbReference type="ChEBI" id="CHEBI:76913"/>
        <dbReference type="ChEBI" id="CHEBI:139126"/>
        <dbReference type="ChEBI" id="CHEBI:456215"/>
    </reaction>
</comment>
<proteinExistence type="inferred from homology"/>
<evidence type="ECO:0000256" key="6">
    <source>
        <dbReference type="ARBA" id="ARBA00022833"/>
    </source>
</evidence>